<evidence type="ECO:0000259" key="1">
    <source>
        <dbReference type="SMART" id="SM00849"/>
    </source>
</evidence>
<protein>
    <submittedName>
        <fullName evidence="2">MBL fold metallo-hydrolase</fullName>
    </submittedName>
</protein>
<dbReference type="InterPro" id="IPR036866">
    <property type="entry name" value="RibonucZ/Hydroxyglut_hydro"/>
</dbReference>
<dbReference type="Gene3D" id="3.60.15.10">
    <property type="entry name" value="Ribonuclease Z/Hydroxyacylglutathione hydrolase-like"/>
    <property type="match status" value="1"/>
</dbReference>
<name>A0A944GXX4_9BACI</name>
<dbReference type="PANTHER" id="PTHR23131">
    <property type="entry name" value="ENDORIBONUCLEASE LACTB2"/>
    <property type="match status" value="1"/>
</dbReference>
<accession>A0A944GXX4</accession>
<dbReference type="Proteomes" id="UP000761411">
    <property type="component" value="Unassembled WGS sequence"/>
</dbReference>
<dbReference type="RefSeq" id="WP_213372498.1">
    <property type="nucleotide sequence ID" value="NZ_QTKX01000003.1"/>
</dbReference>
<dbReference type="EMBL" id="QTKX01000003">
    <property type="protein sequence ID" value="MBS8266438.1"/>
    <property type="molecule type" value="Genomic_DNA"/>
</dbReference>
<evidence type="ECO:0000313" key="3">
    <source>
        <dbReference type="Proteomes" id="UP000761411"/>
    </source>
</evidence>
<comment type="caution">
    <text evidence="2">The sequence shown here is derived from an EMBL/GenBank/DDBJ whole genome shotgun (WGS) entry which is preliminary data.</text>
</comment>
<reference evidence="2 3" key="1">
    <citation type="journal article" date="2021" name="Microorganisms">
        <title>Bacterial Dimethylsulfoniopropionate Biosynthesis in the East China Sea.</title>
        <authorList>
            <person name="Liu J."/>
            <person name="Zhang Y."/>
            <person name="Liu J."/>
            <person name="Zhong H."/>
            <person name="Williams B.T."/>
            <person name="Zheng Y."/>
            <person name="Curson A.R.J."/>
            <person name="Sun C."/>
            <person name="Sun H."/>
            <person name="Song D."/>
            <person name="Wagner Mackenzie B."/>
            <person name="Bermejo Martinez A."/>
            <person name="Todd J.D."/>
            <person name="Zhang X.H."/>
        </authorList>
    </citation>
    <scope>NUCLEOTIDE SEQUENCE [LARGE SCALE GENOMIC DNA]</scope>
    <source>
        <strain evidence="2 3">ESS08</strain>
    </source>
</reference>
<dbReference type="SUPFAM" id="SSF56281">
    <property type="entry name" value="Metallo-hydrolase/oxidoreductase"/>
    <property type="match status" value="1"/>
</dbReference>
<gene>
    <name evidence="2" type="ORF">DYI25_18620</name>
</gene>
<feature type="domain" description="Metallo-beta-lactamase" evidence="1">
    <location>
        <begin position="30"/>
        <end position="199"/>
    </location>
</feature>
<dbReference type="Pfam" id="PF00753">
    <property type="entry name" value="Lactamase_B"/>
    <property type="match status" value="1"/>
</dbReference>
<dbReference type="PANTHER" id="PTHR23131:SF0">
    <property type="entry name" value="ENDORIBONUCLEASE LACTB2"/>
    <property type="match status" value="1"/>
</dbReference>
<dbReference type="InterPro" id="IPR050662">
    <property type="entry name" value="Sec-metab_biosynth-thioest"/>
</dbReference>
<evidence type="ECO:0000313" key="2">
    <source>
        <dbReference type="EMBL" id="MBS8266438.1"/>
    </source>
</evidence>
<dbReference type="SMART" id="SM00849">
    <property type="entry name" value="Lactamase_B"/>
    <property type="match status" value="1"/>
</dbReference>
<keyword evidence="3" id="KW-1185">Reference proteome</keyword>
<organism evidence="2 3">
    <name type="scientific">Mesobacillus boroniphilus</name>
    <dbReference type="NCBI Taxonomy" id="308892"/>
    <lineage>
        <taxon>Bacteria</taxon>
        <taxon>Bacillati</taxon>
        <taxon>Bacillota</taxon>
        <taxon>Bacilli</taxon>
        <taxon>Bacillales</taxon>
        <taxon>Bacillaceae</taxon>
        <taxon>Mesobacillus</taxon>
    </lineage>
</organism>
<dbReference type="AlphaFoldDB" id="A0A944GXX4"/>
<proteinExistence type="predicted"/>
<sequence length="269" mass="30702">MLLKKKALKGERNGVSYINGQVRFQGVSLNVYSYATDGILIDTGAQSLQKYFKAFIDEVDFQQVMLTHFHEDHSGCAAYAAKSTQHPIYLNQKSIQSCMQKADYPLYRQLFWGRRKPFLAQAMPDTFTSNTATWDAIDTPGHAHDHKVFLNRETGQLFTGDLFVQERTKVSMTEESIPQITDSLKRVLTYDFEEMFCSHAGYVENGRAALTRKLDYLLSIQHEVITLHGKGDTANEICTKLFPKKYPITKFSRGEWDSLHIVNSILNGR</sequence>
<dbReference type="InterPro" id="IPR001279">
    <property type="entry name" value="Metallo-B-lactamas"/>
</dbReference>